<dbReference type="Proteomes" id="UP000183209">
    <property type="component" value="Unassembled WGS sequence"/>
</dbReference>
<organism evidence="2 3">
    <name type="scientific">Zhouia amylolytica</name>
    <dbReference type="NCBI Taxonomy" id="376730"/>
    <lineage>
        <taxon>Bacteria</taxon>
        <taxon>Pseudomonadati</taxon>
        <taxon>Bacteroidota</taxon>
        <taxon>Flavobacteriia</taxon>
        <taxon>Flavobacteriales</taxon>
        <taxon>Flavobacteriaceae</taxon>
        <taxon>Zhouia</taxon>
    </lineage>
</organism>
<evidence type="ECO:0000313" key="2">
    <source>
        <dbReference type="EMBL" id="SFT14805.1"/>
    </source>
</evidence>
<keyword evidence="2" id="KW-0418">Kinase</keyword>
<dbReference type="InterPro" id="IPR000595">
    <property type="entry name" value="cNMP-bd_dom"/>
</dbReference>
<dbReference type="Pfam" id="PF00027">
    <property type="entry name" value="cNMP_binding"/>
    <property type="match status" value="1"/>
</dbReference>
<dbReference type="OrthoDB" id="1092431at2"/>
<dbReference type="PROSITE" id="PS50042">
    <property type="entry name" value="CNMP_BINDING_3"/>
    <property type="match status" value="1"/>
</dbReference>
<accession>A0A1I6VM60</accession>
<dbReference type="SUPFAM" id="SSF51206">
    <property type="entry name" value="cAMP-binding domain-like"/>
    <property type="match status" value="1"/>
</dbReference>
<dbReference type="GO" id="GO:0016301">
    <property type="term" value="F:kinase activity"/>
    <property type="evidence" value="ECO:0007669"/>
    <property type="project" value="UniProtKB-KW"/>
</dbReference>
<protein>
    <submittedName>
        <fullName evidence="2">cAMP-binding domain of CRP or a regulatory subunit of cAMP-dependent protein kinases</fullName>
    </submittedName>
</protein>
<evidence type="ECO:0000313" key="3">
    <source>
        <dbReference type="Proteomes" id="UP000183209"/>
    </source>
</evidence>
<proteinExistence type="predicted"/>
<sequence length="190" mass="22365">MTYSILENYLKSKGDFTNNDVNYITNHFKLKKVKKKEIIIDFNQVSNAFYFVNKGALRIFTINKKGVELTRFFTFENSFCTALPSFIDQKPACEYFQAIEPSELLEIKRNDFYKLVDQYSDFDKIYREILERSFINNQKRIYSFQGYAAIDKLKLLLETYPDFLIRVPNNLTASYLGISPSTLSRLKSKL</sequence>
<dbReference type="AlphaFoldDB" id="A0A1I6VM60"/>
<dbReference type="RefSeq" id="WP_074980132.1">
    <property type="nucleotide sequence ID" value="NZ_FPAG01000010.1"/>
</dbReference>
<dbReference type="EMBL" id="FPAG01000010">
    <property type="protein sequence ID" value="SFT14805.1"/>
    <property type="molecule type" value="Genomic_DNA"/>
</dbReference>
<name>A0A1I6VM60_9FLAO</name>
<evidence type="ECO:0000259" key="1">
    <source>
        <dbReference type="PROSITE" id="PS50042"/>
    </source>
</evidence>
<feature type="domain" description="Cyclic nucleotide-binding" evidence="1">
    <location>
        <begin position="24"/>
        <end position="133"/>
    </location>
</feature>
<dbReference type="InterPro" id="IPR014710">
    <property type="entry name" value="RmlC-like_jellyroll"/>
</dbReference>
<keyword evidence="2" id="KW-0808">Transferase</keyword>
<dbReference type="Gene3D" id="2.60.120.10">
    <property type="entry name" value="Jelly Rolls"/>
    <property type="match status" value="1"/>
</dbReference>
<gene>
    <name evidence="2" type="ORF">SAMN04487906_3238</name>
</gene>
<dbReference type="CDD" id="cd00038">
    <property type="entry name" value="CAP_ED"/>
    <property type="match status" value="1"/>
</dbReference>
<reference evidence="2 3" key="1">
    <citation type="submission" date="2016-10" db="EMBL/GenBank/DDBJ databases">
        <authorList>
            <person name="de Groot N.N."/>
        </authorList>
    </citation>
    <scope>NUCLEOTIDE SEQUENCE [LARGE SCALE GENOMIC DNA]</scope>
    <source>
        <strain evidence="2 3">CGMCC 1.6114</strain>
    </source>
</reference>
<dbReference type="InterPro" id="IPR018490">
    <property type="entry name" value="cNMP-bd_dom_sf"/>
</dbReference>